<comment type="caution">
    <text evidence="1">The sequence shown here is derived from an EMBL/GenBank/DDBJ whole genome shotgun (WGS) entry which is preliminary data.</text>
</comment>
<keyword evidence="2" id="KW-1185">Reference proteome</keyword>
<reference evidence="1" key="1">
    <citation type="submission" date="2020-11" db="EMBL/GenBank/DDBJ databases">
        <authorList>
            <consortium name="DOE Joint Genome Institute"/>
            <person name="Ahrendt S."/>
            <person name="Riley R."/>
            <person name="Andreopoulos W."/>
            <person name="Labutti K."/>
            <person name="Pangilinan J."/>
            <person name="Ruiz-Duenas F.J."/>
            <person name="Barrasa J.M."/>
            <person name="Sanchez-Garcia M."/>
            <person name="Camarero S."/>
            <person name="Miyauchi S."/>
            <person name="Serrano A."/>
            <person name="Linde D."/>
            <person name="Babiker R."/>
            <person name="Drula E."/>
            <person name="Ayuso-Fernandez I."/>
            <person name="Pacheco R."/>
            <person name="Padilla G."/>
            <person name="Ferreira P."/>
            <person name="Barriuso J."/>
            <person name="Kellner H."/>
            <person name="Castanera R."/>
            <person name="Alfaro M."/>
            <person name="Ramirez L."/>
            <person name="Pisabarro A.G."/>
            <person name="Kuo A."/>
            <person name="Tritt A."/>
            <person name="Lipzen A."/>
            <person name="He G."/>
            <person name="Yan M."/>
            <person name="Ng V."/>
            <person name="Cullen D."/>
            <person name="Martin F."/>
            <person name="Rosso M.-N."/>
            <person name="Henrissat B."/>
            <person name="Hibbett D."/>
            <person name="Martinez A.T."/>
            <person name="Grigoriev I.V."/>
        </authorList>
    </citation>
    <scope>NUCLEOTIDE SEQUENCE</scope>
    <source>
        <strain evidence="1">AH 40177</strain>
    </source>
</reference>
<dbReference type="AlphaFoldDB" id="A0A9P5P5Y0"/>
<protein>
    <submittedName>
        <fullName evidence="1">Uncharacterized protein</fullName>
    </submittedName>
</protein>
<evidence type="ECO:0000313" key="1">
    <source>
        <dbReference type="EMBL" id="KAF9037903.1"/>
    </source>
</evidence>
<dbReference type="Proteomes" id="UP000772434">
    <property type="component" value="Unassembled WGS sequence"/>
</dbReference>
<dbReference type="EMBL" id="JADNRY010000593">
    <property type="protein sequence ID" value="KAF9037903.1"/>
    <property type="molecule type" value="Genomic_DNA"/>
</dbReference>
<dbReference type="OrthoDB" id="2965364at2759"/>
<gene>
    <name evidence="1" type="ORF">BDP27DRAFT_1374692</name>
</gene>
<sequence>MNAFRLWASAMVAHREGVDMEHPPSGPEFSSQANNNDINDIALLACRHVGLLPQQQQPHITVNLAGLPDLLQRQPLQNLATNPNTAQRPPPRPKITLDEFCFKYSLSTDIQEKLAQVKVSGPHGLRYISESELMNVVKLDLGERGDVQDAVDRWMND</sequence>
<proteinExistence type="predicted"/>
<organism evidence="1 2">
    <name type="scientific">Rhodocollybia butyracea</name>
    <dbReference type="NCBI Taxonomy" id="206335"/>
    <lineage>
        <taxon>Eukaryota</taxon>
        <taxon>Fungi</taxon>
        <taxon>Dikarya</taxon>
        <taxon>Basidiomycota</taxon>
        <taxon>Agaricomycotina</taxon>
        <taxon>Agaricomycetes</taxon>
        <taxon>Agaricomycetidae</taxon>
        <taxon>Agaricales</taxon>
        <taxon>Marasmiineae</taxon>
        <taxon>Omphalotaceae</taxon>
        <taxon>Rhodocollybia</taxon>
    </lineage>
</organism>
<accession>A0A9P5P5Y0</accession>
<evidence type="ECO:0000313" key="2">
    <source>
        <dbReference type="Proteomes" id="UP000772434"/>
    </source>
</evidence>
<name>A0A9P5P5Y0_9AGAR</name>